<dbReference type="EMBL" id="KV722349">
    <property type="protein sequence ID" value="OCH93895.1"/>
    <property type="molecule type" value="Genomic_DNA"/>
</dbReference>
<name>A0A8E2DQG2_9APHY</name>
<evidence type="ECO:0000313" key="2">
    <source>
        <dbReference type="EMBL" id="OCH93895.1"/>
    </source>
</evidence>
<gene>
    <name evidence="2" type="ORF">OBBRIDRAFT_885130</name>
</gene>
<sequence length="326" mass="36238">MAPTASSPEVDLDELVAALDPLVISDVKYTIEDSDRLDILRANLDPVTKFGDIRHELGFASSIATSASRTHPEDLRAAAKWSLPDPGTPSQIDGSVGGNKQDVLHNVRKHILFIRDKYFISVKQWLRNPGEILVDKKWFDELAPYAVDDDHASLSNAQSGLFAAQVGASANEWTILAAYPYVKYVDAAKRLEWHLENTVVATYSLPDPAEKKLTEAELHCMWTAIMAIREHKDRLDKKFKLVKKHNPQLFKFLWDNALEQHRAMKSIEEARKEIVAINNKYKPKSRKGTPRGGTPRGGTPRGGTPRGGTPRRGRSGRATPSLASGD</sequence>
<feature type="compositionally biased region" description="Gly residues" evidence="1">
    <location>
        <begin position="290"/>
        <end position="306"/>
    </location>
</feature>
<dbReference type="AlphaFoldDB" id="A0A8E2DQG2"/>
<evidence type="ECO:0000313" key="3">
    <source>
        <dbReference type="Proteomes" id="UP000250043"/>
    </source>
</evidence>
<reference evidence="2 3" key="1">
    <citation type="submission" date="2016-07" db="EMBL/GenBank/DDBJ databases">
        <title>Draft genome of the white-rot fungus Obba rivulosa 3A-2.</title>
        <authorList>
            <consortium name="DOE Joint Genome Institute"/>
            <person name="Miettinen O."/>
            <person name="Riley R."/>
            <person name="Acob R."/>
            <person name="Barry K."/>
            <person name="Cullen D."/>
            <person name="De Vries R."/>
            <person name="Hainaut M."/>
            <person name="Hatakka A."/>
            <person name="Henrissat B."/>
            <person name="Hilden K."/>
            <person name="Kuo R."/>
            <person name="Labutti K."/>
            <person name="Lipzen A."/>
            <person name="Makela M.R."/>
            <person name="Sandor L."/>
            <person name="Spatafora J.W."/>
            <person name="Grigoriev I.V."/>
            <person name="Hibbett D.S."/>
        </authorList>
    </citation>
    <scope>NUCLEOTIDE SEQUENCE [LARGE SCALE GENOMIC DNA]</scope>
    <source>
        <strain evidence="2 3">3A-2</strain>
    </source>
</reference>
<feature type="region of interest" description="Disordered" evidence="1">
    <location>
        <begin position="278"/>
        <end position="326"/>
    </location>
</feature>
<proteinExistence type="predicted"/>
<accession>A0A8E2DQG2</accession>
<keyword evidence="3" id="KW-1185">Reference proteome</keyword>
<dbReference type="Proteomes" id="UP000250043">
    <property type="component" value="Unassembled WGS sequence"/>
</dbReference>
<evidence type="ECO:0000256" key="1">
    <source>
        <dbReference type="SAM" id="MobiDB-lite"/>
    </source>
</evidence>
<protein>
    <submittedName>
        <fullName evidence="2">Uncharacterized protein</fullName>
    </submittedName>
</protein>
<organism evidence="2 3">
    <name type="scientific">Obba rivulosa</name>
    <dbReference type="NCBI Taxonomy" id="1052685"/>
    <lineage>
        <taxon>Eukaryota</taxon>
        <taxon>Fungi</taxon>
        <taxon>Dikarya</taxon>
        <taxon>Basidiomycota</taxon>
        <taxon>Agaricomycotina</taxon>
        <taxon>Agaricomycetes</taxon>
        <taxon>Polyporales</taxon>
        <taxon>Gelatoporiaceae</taxon>
        <taxon>Obba</taxon>
    </lineage>
</organism>